<protein>
    <submittedName>
        <fullName evidence="2">Glyoxylase-like metal-dependent hydrolase (Beta-lactamase superfamily II)</fullName>
    </submittedName>
</protein>
<dbReference type="InterPro" id="IPR001279">
    <property type="entry name" value="Metallo-B-lactamas"/>
</dbReference>
<dbReference type="Gene3D" id="3.60.15.10">
    <property type="entry name" value="Ribonuclease Z/Hydroxyacylglutathione hydrolase-like"/>
    <property type="match status" value="1"/>
</dbReference>
<organism evidence="2 3">
    <name type="scientific">Arthrobacter stackebrandtii</name>
    <dbReference type="NCBI Taxonomy" id="272161"/>
    <lineage>
        <taxon>Bacteria</taxon>
        <taxon>Bacillati</taxon>
        <taxon>Actinomycetota</taxon>
        <taxon>Actinomycetes</taxon>
        <taxon>Micrococcales</taxon>
        <taxon>Micrococcaceae</taxon>
        <taxon>Arthrobacter</taxon>
    </lineage>
</organism>
<dbReference type="Proteomes" id="UP000711614">
    <property type="component" value="Unassembled WGS sequence"/>
</dbReference>
<proteinExistence type="predicted"/>
<dbReference type="Pfam" id="PF00753">
    <property type="entry name" value="Lactamase_B"/>
    <property type="match status" value="1"/>
</dbReference>
<feature type="domain" description="Metallo-beta-lactamase" evidence="1">
    <location>
        <begin position="22"/>
        <end position="231"/>
    </location>
</feature>
<dbReference type="PANTHER" id="PTHR42951:SF14">
    <property type="entry name" value="METALLO-BETA-LACTAMASE SUPERFAMILY PROTEIN"/>
    <property type="match status" value="1"/>
</dbReference>
<evidence type="ECO:0000313" key="3">
    <source>
        <dbReference type="Proteomes" id="UP000711614"/>
    </source>
</evidence>
<dbReference type="InterPro" id="IPR050855">
    <property type="entry name" value="NDM-1-like"/>
</dbReference>
<keyword evidence="3" id="KW-1185">Reference proteome</keyword>
<evidence type="ECO:0000259" key="1">
    <source>
        <dbReference type="SMART" id="SM00849"/>
    </source>
</evidence>
<dbReference type="RefSeq" id="WP_209677486.1">
    <property type="nucleotide sequence ID" value="NZ_JAGIOI010000001.1"/>
</dbReference>
<sequence>MSHLRFHTSECAPGLFLVEGPASNWVIAREGRRFTLVDAGYPGDLPLLLESITGLGLDPADAAALLITHAHTDHTGAAAHLANNYGTPVYSAAAERPSLLGSEKHQVGFAQVLPKMWRPRVFRWSLHAIRAGGLQENDIAQAAVADDGTLAALPGSPVPVDTPGHTPGHRAYYFPQARVLASGDALIGGHMISTVAGPQMLHPMFHHDVPGAHAALQRFAGLEVDVVLPGHGPAFAGPLEGIIARLGG</sequence>
<dbReference type="SUPFAM" id="SSF56281">
    <property type="entry name" value="Metallo-hydrolase/oxidoreductase"/>
    <property type="match status" value="1"/>
</dbReference>
<name>A0ABS4YT53_9MICC</name>
<accession>A0ABS4YT53</accession>
<dbReference type="InterPro" id="IPR036866">
    <property type="entry name" value="RibonucZ/Hydroxyglut_hydro"/>
</dbReference>
<dbReference type="PANTHER" id="PTHR42951">
    <property type="entry name" value="METALLO-BETA-LACTAMASE DOMAIN-CONTAINING"/>
    <property type="match status" value="1"/>
</dbReference>
<dbReference type="SMART" id="SM00849">
    <property type="entry name" value="Lactamase_B"/>
    <property type="match status" value="1"/>
</dbReference>
<reference evidence="2 3" key="1">
    <citation type="submission" date="2021-03" db="EMBL/GenBank/DDBJ databases">
        <title>Sequencing the genomes of 1000 actinobacteria strains.</title>
        <authorList>
            <person name="Klenk H.-P."/>
        </authorList>
    </citation>
    <scope>NUCLEOTIDE SEQUENCE [LARGE SCALE GENOMIC DNA]</scope>
    <source>
        <strain evidence="2 3">DSM 16005</strain>
    </source>
</reference>
<gene>
    <name evidence="2" type="ORF">JOF48_000782</name>
</gene>
<comment type="caution">
    <text evidence="2">The sequence shown here is derived from an EMBL/GenBank/DDBJ whole genome shotgun (WGS) entry which is preliminary data.</text>
</comment>
<dbReference type="EMBL" id="JAGIOI010000001">
    <property type="protein sequence ID" value="MBP2411983.1"/>
    <property type="molecule type" value="Genomic_DNA"/>
</dbReference>
<evidence type="ECO:0000313" key="2">
    <source>
        <dbReference type="EMBL" id="MBP2411983.1"/>
    </source>
</evidence>